<keyword evidence="2" id="KW-0812">Transmembrane</keyword>
<dbReference type="Proteomes" id="UP000823749">
    <property type="component" value="Chromosome 3"/>
</dbReference>
<evidence type="ECO:0000256" key="2">
    <source>
        <dbReference type="SAM" id="Phobius"/>
    </source>
</evidence>
<keyword evidence="4" id="KW-1185">Reference proteome</keyword>
<reference evidence="3" key="1">
    <citation type="submission" date="2020-08" db="EMBL/GenBank/DDBJ databases">
        <title>Plant Genome Project.</title>
        <authorList>
            <person name="Zhang R.-G."/>
        </authorList>
    </citation>
    <scope>NUCLEOTIDE SEQUENCE</scope>
    <source>
        <strain evidence="3">WSP0</strain>
        <tissue evidence="3">Leaf</tissue>
    </source>
</reference>
<name>A0AAV6L6N7_9ERIC</name>
<accession>A0AAV6L6N7</accession>
<keyword evidence="2" id="KW-0472">Membrane</keyword>
<sequence length="144" mass="16542">MELQNAEFFVIVIFLSALCKIGIIRLPTINYVHRGSWLEGMEIMNRFEERNAKALGLSQLSWCRDDRNTRAGEEDDDNAQEKATAWDDWKDDNPRGAGNKKFTLCGKNAAADCFRSVMYRIEIWQGTSNAPVYCSQLEQQQNKN</sequence>
<organism evidence="3 4">
    <name type="scientific">Rhododendron griersonianum</name>
    <dbReference type="NCBI Taxonomy" id="479676"/>
    <lineage>
        <taxon>Eukaryota</taxon>
        <taxon>Viridiplantae</taxon>
        <taxon>Streptophyta</taxon>
        <taxon>Embryophyta</taxon>
        <taxon>Tracheophyta</taxon>
        <taxon>Spermatophyta</taxon>
        <taxon>Magnoliopsida</taxon>
        <taxon>eudicotyledons</taxon>
        <taxon>Gunneridae</taxon>
        <taxon>Pentapetalae</taxon>
        <taxon>asterids</taxon>
        <taxon>Ericales</taxon>
        <taxon>Ericaceae</taxon>
        <taxon>Ericoideae</taxon>
        <taxon>Rhodoreae</taxon>
        <taxon>Rhododendron</taxon>
    </lineage>
</organism>
<comment type="caution">
    <text evidence="3">The sequence shown here is derived from an EMBL/GenBank/DDBJ whole genome shotgun (WGS) entry which is preliminary data.</text>
</comment>
<dbReference type="AlphaFoldDB" id="A0AAV6L6N7"/>
<proteinExistence type="predicted"/>
<dbReference type="EMBL" id="JACTNZ010000003">
    <property type="protein sequence ID" value="KAG5559587.1"/>
    <property type="molecule type" value="Genomic_DNA"/>
</dbReference>
<feature type="region of interest" description="Disordered" evidence="1">
    <location>
        <begin position="68"/>
        <end position="92"/>
    </location>
</feature>
<keyword evidence="2" id="KW-1133">Transmembrane helix</keyword>
<evidence type="ECO:0000313" key="4">
    <source>
        <dbReference type="Proteomes" id="UP000823749"/>
    </source>
</evidence>
<evidence type="ECO:0000313" key="3">
    <source>
        <dbReference type="EMBL" id="KAG5559587.1"/>
    </source>
</evidence>
<protein>
    <submittedName>
        <fullName evidence="3">Uncharacterized protein</fullName>
    </submittedName>
</protein>
<feature type="transmembrane region" description="Helical" evidence="2">
    <location>
        <begin position="6"/>
        <end position="26"/>
    </location>
</feature>
<evidence type="ECO:0000256" key="1">
    <source>
        <dbReference type="SAM" id="MobiDB-lite"/>
    </source>
</evidence>
<gene>
    <name evidence="3" type="ORF">RHGRI_009205</name>
</gene>